<protein>
    <submittedName>
        <fullName evidence="1">Uncharacterized protein</fullName>
    </submittedName>
</protein>
<dbReference type="Proteomes" id="UP001322744">
    <property type="component" value="Chromosome"/>
</dbReference>
<dbReference type="EMBL" id="CP139957">
    <property type="protein sequence ID" value="WPX08225.1"/>
    <property type="molecule type" value="Genomic_DNA"/>
</dbReference>
<proteinExistence type="predicted"/>
<evidence type="ECO:0000313" key="1">
    <source>
        <dbReference type="EMBL" id="WPX08225.1"/>
    </source>
</evidence>
<dbReference type="RefSeq" id="WP_045175513.1">
    <property type="nucleotide sequence ID" value="NZ_CP139957.1"/>
</dbReference>
<gene>
    <name evidence="1" type="ORF">SOJ16_002092</name>
</gene>
<evidence type="ECO:0000313" key="2">
    <source>
        <dbReference type="Proteomes" id="UP001322744"/>
    </source>
</evidence>
<sequence>MIVVSPHAIKRFKERISPCSSDYEAELRILDAYIHGTFLAQKGKQKAVKKDNIVLIIHQEGGINIIRTVERSDFKGFWNKKKSLPKDS</sequence>
<reference evidence="1 2" key="1">
    <citation type="submission" date="2023-12" db="EMBL/GenBank/DDBJ databases">
        <authorList>
            <person name="Manesh M.J.H."/>
            <person name="Bing R.G."/>
            <person name="Willard D.J."/>
            <person name="Kelly R.M."/>
        </authorList>
    </citation>
    <scope>NUCLEOTIDE SEQUENCE [LARGE SCALE GENOMIC DNA]</scope>
    <source>
        <strain evidence="1 2">DSM 8977</strain>
    </source>
</reference>
<keyword evidence="2" id="KW-1185">Reference proteome</keyword>
<name>A0ABZ0U3E9_9FIRM</name>
<accession>A0ABZ0U3E9</accession>
<organism evidence="1 2">
    <name type="scientific">Anaerocellum danielii</name>
    <dbReference type="NCBI Taxonomy" id="1387557"/>
    <lineage>
        <taxon>Bacteria</taxon>
        <taxon>Bacillati</taxon>
        <taxon>Bacillota</taxon>
        <taxon>Bacillota incertae sedis</taxon>
        <taxon>Caldicellulosiruptorales</taxon>
        <taxon>Caldicellulosiruptoraceae</taxon>
        <taxon>Anaerocellum</taxon>
    </lineage>
</organism>